<reference evidence="1 2" key="1">
    <citation type="submission" date="2019-06" db="EMBL/GenBank/DDBJ databases">
        <title>Draft genomes of female and male turbot (Scophthalmus maximus).</title>
        <authorList>
            <person name="Xu H."/>
            <person name="Xu X.-W."/>
            <person name="Shao C."/>
            <person name="Chen S."/>
        </authorList>
    </citation>
    <scope>NUCLEOTIDE SEQUENCE [LARGE SCALE GENOMIC DNA]</scope>
    <source>
        <strain evidence="1">Ysfricsl-2016a</strain>
        <tissue evidence="1">Blood</tissue>
    </source>
</reference>
<gene>
    <name evidence="1" type="ORF">F2P81_017027</name>
</gene>
<name>A0A6A4S516_SCOMX</name>
<accession>A0A6A4S516</accession>
<sequence length="81" mass="9104">MLKLYSKGASLYLSVTDCSRLLNPEQWTPSVVVSQSVPEIGWMDQILLCYAKLVEFWEPLHPASEALAAYDSNIYPVTNPD</sequence>
<dbReference type="AlphaFoldDB" id="A0A6A4S516"/>
<protein>
    <submittedName>
        <fullName evidence="1">Uncharacterized protein</fullName>
    </submittedName>
</protein>
<dbReference type="EMBL" id="VEVO01000015">
    <property type="protein sequence ID" value="KAF0030296.1"/>
    <property type="molecule type" value="Genomic_DNA"/>
</dbReference>
<comment type="caution">
    <text evidence="1">The sequence shown here is derived from an EMBL/GenBank/DDBJ whole genome shotgun (WGS) entry which is preliminary data.</text>
</comment>
<dbReference type="Proteomes" id="UP000438429">
    <property type="component" value="Unassembled WGS sequence"/>
</dbReference>
<evidence type="ECO:0000313" key="2">
    <source>
        <dbReference type="Proteomes" id="UP000438429"/>
    </source>
</evidence>
<evidence type="ECO:0000313" key="1">
    <source>
        <dbReference type="EMBL" id="KAF0030296.1"/>
    </source>
</evidence>
<organism evidence="1 2">
    <name type="scientific">Scophthalmus maximus</name>
    <name type="common">Turbot</name>
    <name type="synonym">Psetta maxima</name>
    <dbReference type="NCBI Taxonomy" id="52904"/>
    <lineage>
        <taxon>Eukaryota</taxon>
        <taxon>Metazoa</taxon>
        <taxon>Chordata</taxon>
        <taxon>Craniata</taxon>
        <taxon>Vertebrata</taxon>
        <taxon>Euteleostomi</taxon>
        <taxon>Actinopterygii</taxon>
        <taxon>Neopterygii</taxon>
        <taxon>Teleostei</taxon>
        <taxon>Neoteleostei</taxon>
        <taxon>Acanthomorphata</taxon>
        <taxon>Carangaria</taxon>
        <taxon>Pleuronectiformes</taxon>
        <taxon>Pleuronectoidei</taxon>
        <taxon>Scophthalmidae</taxon>
        <taxon>Scophthalmus</taxon>
    </lineage>
</organism>
<proteinExistence type="predicted"/>